<dbReference type="InterPro" id="IPR048324">
    <property type="entry name" value="ZSWIM1-3_RNaseH-like"/>
</dbReference>
<dbReference type="AlphaFoldDB" id="A0A6G0MN93"/>
<dbReference type="PANTHER" id="PTHR31569">
    <property type="entry name" value="SWIM-TYPE DOMAIN-CONTAINING PROTEIN"/>
    <property type="match status" value="1"/>
</dbReference>
<feature type="compositionally biased region" description="Basic and acidic residues" evidence="1">
    <location>
        <begin position="77"/>
        <end position="118"/>
    </location>
</feature>
<gene>
    <name evidence="3" type="ORF">PF004_g26583</name>
</gene>
<reference evidence="3 4" key="1">
    <citation type="submission" date="2018-09" db="EMBL/GenBank/DDBJ databases">
        <title>Genomic investigation of the strawberry pathogen Phytophthora fragariae indicates pathogenicity is determined by transcriptional variation in three key races.</title>
        <authorList>
            <person name="Adams T.M."/>
            <person name="Armitage A.D."/>
            <person name="Sobczyk M.K."/>
            <person name="Bates H.J."/>
            <person name="Dunwell J.M."/>
            <person name="Nellist C.F."/>
            <person name="Harrison R.J."/>
        </authorList>
    </citation>
    <scope>NUCLEOTIDE SEQUENCE [LARGE SCALE GENOMIC DNA]</scope>
    <source>
        <strain evidence="3 4">BC-23</strain>
    </source>
</reference>
<evidence type="ECO:0000259" key="2">
    <source>
        <dbReference type="Pfam" id="PF21056"/>
    </source>
</evidence>
<evidence type="ECO:0000313" key="4">
    <source>
        <dbReference type="Proteomes" id="UP000476176"/>
    </source>
</evidence>
<feature type="compositionally biased region" description="Polar residues" evidence="1">
    <location>
        <begin position="154"/>
        <end position="165"/>
    </location>
</feature>
<feature type="compositionally biased region" description="Basic residues" evidence="1">
    <location>
        <begin position="306"/>
        <end position="326"/>
    </location>
</feature>
<feature type="region of interest" description="Disordered" evidence="1">
    <location>
        <begin position="224"/>
        <end position="248"/>
    </location>
</feature>
<organism evidence="3 4">
    <name type="scientific">Phytophthora fragariae</name>
    <dbReference type="NCBI Taxonomy" id="53985"/>
    <lineage>
        <taxon>Eukaryota</taxon>
        <taxon>Sar</taxon>
        <taxon>Stramenopiles</taxon>
        <taxon>Oomycota</taxon>
        <taxon>Peronosporomycetes</taxon>
        <taxon>Peronosporales</taxon>
        <taxon>Peronosporaceae</taxon>
        <taxon>Phytophthora</taxon>
    </lineage>
</organism>
<protein>
    <recommendedName>
        <fullName evidence="2">ZSWIM1/3 RNaseH-like domain-containing protein</fullName>
    </recommendedName>
</protein>
<dbReference type="Pfam" id="PF21056">
    <property type="entry name" value="ZSWIM1-3_RNaseH-like"/>
    <property type="match status" value="1"/>
</dbReference>
<feature type="compositionally biased region" description="Basic and acidic residues" evidence="1">
    <location>
        <begin position="34"/>
        <end position="51"/>
    </location>
</feature>
<dbReference type="InterPro" id="IPR052579">
    <property type="entry name" value="Zinc_finger_SWIM"/>
</dbReference>
<evidence type="ECO:0000256" key="1">
    <source>
        <dbReference type="SAM" id="MobiDB-lite"/>
    </source>
</evidence>
<feature type="compositionally biased region" description="Basic residues" evidence="1">
    <location>
        <begin position="725"/>
        <end position="735"/>
    </location>
</feature>
<evidence type="ECO:0000313" key="3">
    <source>
        <dbReference type="EMBL" id="KAE9174734.1"/>
    </source>
</evidence>
<name>A0A6G0MN93_9STRA</name>
<comment type="caution">
    <text evidence="3">The sequence shown here is derived from an EMBL/GenBank/DDBJ whole genome shotgun (WGS) entry which is preliminary data.</text>
</comment>
<feature type="region of interest" description="Disordered" evidence="1">
    <location>
        <begin position="723"/>
        <end position="742"/>
    </location>
</feature>
<feature type="compositionally biased region" description="Polar residues" evidence="1">
    <location>
        <begin position="124"/>
        <end position="133"/>
    </location>
</feature>
<feature type="domain" description="ZSWIM1/3 RNaseH-like" evidence="2">
    <location>
        <begin position="478"/>
        <end position="605"/>
    </location>
</feature>
<dbReference type="EMBL" id="QXGC01003564">
    <property type="protein sequence ID" value="KAE9174734.1"/>
    <property type="molecule type" value="Genomic_DNA"/>
</dbReference>
<accession>A0A6G0MN93</accession>
<sequence>MPTEDGLPPYPGHSKRNKSPAPDPPTLSRQQQAEARRVKIRVDSRHAREEVAPSARRHGGKRLTAYQERVLSEEYGDYVRQRQKEKEENEAWEGRLLRSLQSEERERSVSVASEELKQGLDQLDSVNGSQQAHGSAKASEPAHQDQDDDVDRAATSTYTVQTSGDTALAEALNQLDEEDELASHGVTDNLDYVDEEENVDEEEKTSDVESEHDLFEDAVCTKRKPKIHRTQPKKSTVAPSRAPDTSEVETPAAGRFLEGFPIFWPSWKAFDDVFADFQQQTFQLFSCRTSTSIKARNKAILEEQKKAKKPAKKMKGKRRSKHRRTGGTHLPEAWETYCRTLLCTHAMPFTGKGTGQRKHTTVRSTGCSARVNVRVCLRPGGKGFHLVVKASGTHDHALSEHQWYNYAENRRIEDPRLREDVAVMSKAGAKPKGILSYVRAKTGKRTDLKDIHNMIHGAKKTFRGGRSDAERAIAVLDEFIESAPGNTAEFIVDSESNVVRVVTFQTARQKRLFAAFPEVVLVDSTHDTNVNRYKLFSFAVHDVFGRGQYVQHALVQTEGKPNLVLLVAVFKRNNPAWANIRVVMTDKALHEKDVLHEAWPNATQLLYFHVALHTGKLDEFTGHRGADARNIFHNLSQISVPDSVTLSQLSFADQGECPLLKDKQPILEMDKSDSQEKAAGPAPATSTITSPIVATEGAAAESKATDATDSALGSVSDPIVFASPPKRRGLSRRAAKKEESRKERKVAKRIIASIREGIKTRSVKLSHMEILHGPYSRRTTMSLVERLGLPPFEITGVLAVVKYNVGQAVPVIKAIPQAERLRHAIQAIDETNNHDLLARWDDYGYATYDQLKLMEKVVVAKNNFALVQTTVDWIETVEFQVEDIVEPFKDTLDITKVDYKAAVEDLNLGEWFFGRHPLHGCEFLDFRENL</sequence>
<feature type="region of interest" description="Disordered" evidence="1">
    <location>
        <begin position="1"/>
        <end position="212"/>
    </location>
</feature>
<feature type="region of interest" description="Disordered" evidence="1">
    <location>
        <begin position="305"/>
        <end position="328"/>
    </location>
</feature>
<feature type="compositionally biased region" description="Acidic residues" evidence="1">
    <location>
        <begin position="191"/>
        <end position="204"/>
    </location>
</feature>
<dbReference type="PANTHER" id="PTHR31569:SF4">
    <property type="entry name" value="SWIM-TYPE DOMAIN-CONTAINING PROTEIN"/>
    <property type="match status" value="1"/>
</dbReference>
<dbReference type="Proteomes" id="UP000476176">
    <property type="component" value="Unassembled WGS sequence"/>
</dbReference>
<proteinExistence type="predicted"/>
<feature type="region of interest" description="Disordered" evidence="1">
    <location>
        <begin position="671"/>
        <end position="711"/>
    </location>
</feature>
<feature type="non-terminal residue" evidence="3">
    <location>
        <position position="930"/>
    </location>
</feature>